<proteinExistence type="predicted"/>
<dbReference type="PANTHER" id="PTHR24418">
    <property type="entry name" value="TYROSINE-PROTEIN KINASE"/>
    <property type="match status" value="1"/>
</dbReference>
<organism evidence="24 25">
    <name type="scientific">Galemys pyrenaicus</name>
    <name type="common">Iberian desman</name>
    <name type="synonym">Pyrenean desman</name>
    <dbReference type="NCBI Taxonomy" id="202257"/>
    <lineage>
        <taxon>Eukaryota</taxon>
        <taxon>Metazoa</taxon>
        <taxon>Chordata</taxon>
        <taxon>Craniata</taxon>
        <taxon>Vertebrata</taxon>
        <taxon>Euteleostomi</taxon>
        <taxon>Mammalia</taxon>
        <taxon>Eutheria</taxon>
        <taxon>Laurasiatheria</taxon>
        <taxon>Eulipotyphla</taxon>
        <taxon>Talpidae</taxon>
        <taxon>Galemys</taxon>
    </lineage>
</organism>
<evidence type="ECO:0000256" key="2">
    <source>
        <dbReference type="ARBA" id="ARBA00022553"/>
    </source>
</evidence>
<evidence type="ECO:0000256" key="7">
    <source>
        <dbReference type="ARBA" id="ARBA00023054"/>
    </source>
</evidence>
<dbReference type="SMART" id="SM00055">
    <property type="entry name" value="FCH"/>
    <property type="match status" value="1"/>
</dbReference>
<evidence type="ECO:0000256" key="11">
    <source>
        <dbReference type="ARBA" id="ARBA00065982"/>
    </source>
</evidence>
<evidence type="ECO:0000256" key="14">
    <source>
        <dbReference type="PIRSR" id="PIRSR000632-1"/>
    </source>
</evidence>
<comment type="subunit">
    <text evidence="11">Homooligomer. Interacts with BCR. Interacts (when activated, via coiled coil domain) with TRIM28. Interacts (via SH2 domain) with phosphorylated EZR, MS4A2/FCER1B and HCLS1/HS1. Interacts with phosphorylated KIT. Interacts with FLT3. Interacts (via F-BAR domain) with soluble tubulin. Interacts (via SH2 domain) with microtubules.</text>
</comment>
<dbReference type="Proteomes" id="UP000700334">
    <property type="component" value="Unassembled WGS sequence"/>
</dbReference>
<evidence type="ECO:0000256" key="6">
    <source>
        <dbReference type="ARBA" id="ARBA00022840"/>
    </source>
</evidence>
<feature type="non-terminal residue" evidence="24">
    <location>
        <position position="886"/>
    </location>
</feature>
<evidence type="ECO:0000256" key="19">
    <source>
        <dbReference type="SAM" id="Coils"/>
    </source>
</evidence>
<evidence type="ECO:0000313" key="25">
    <source>
        <dbReference type="Proteomes" id="UP000700334"/>
    </source>
</evidence>
<evidence type="ECO:0000256" key="13">
    <source>
        <dbReference type="ARBA" id="ARBA00077537"/>
    </source>
</evidence>
<sequence length="886" mass="99216">PSRRPQAPRPPSPSHQVPSQRPQAPRPPSPSHGLCTLSPAGTMGFSSELCSPQGHGAVQQLQEAELRLLEGMRKWMAQRVKSDREYAGLLHHMSLQDSGGQGRGLGPGSLVSQSWAEITSQTEGLSRLLRQHAEDLNAGPLSKLSLLIRERQQLRRAYSEQWQQLQQDLTKVRAPVGSWQDAGPGGASPRAGSRRNQDIEKLKSQYRTLARDSAQARRKYQEASRDKDRDKAKDKYVRSLWKLLAHHNRYVLGVRAAQLHHQHHHQLLLPGLLQSLQELHQEMARVLKEILQEYLEISSLVQDEVVAIHQEMAAAAARIQPEAEYQGFLQQYGTAPDVPPCVTFDESLLEEGEPLEPGELQLNELTVESVQHTLTSVTDDLAVATERVLSRQEVVTQLQQELWSEEQSTPPRERVQLLGKKQALQEALQGLQVALCGQAKLQAQQELLQAAVGRLGPGEPPPVLLLQEDRHSTSSSEPEREGGRTPTLEVLKSHFSGIFRPRFSLPPPLQLVPEVQKPLHEQLWYHGAIPRTEVAELLVHSGDFLVRESQGKQEYVLSVLWDGQPRHFIVQSADGLYRLEGDGFPSIPLLVDHLLRTQQPLTKKSGAVLSRAVPKDKWVLNHEDLVLGEQIGRGNFGEVFSGRLRADNTLVAVKSCRETLPPDLKAKFLQEARILKQYSHPNIVRLIGVCTQKQPIYIVMELVQGGDFLTFLRTEGARLRVKTLLQLVGDAAAGMEYLESKCCIHRDLAARNCLVTEKNVLKISDFGMSREEADGVYAASGGLRQVPVKWTAPEALNYGRYSSESDVWSFGILLWETFSLGAAPYPNLSNQQTREFVEKGGRLPCPELCPDAVFRLMEQCWAYEAGQRPSFSTISQELQSIRKRHR</sequence>
<feature type="coiled-coil region" evidence="19">
    <location>
        <begin position="199"/>
        <end position="233"/>
    </location>
</feature>
<evidence type="ECO:0000256" key="16">
    <source>
        <dbReference type="PROSITE-ProRule" id="PRU00191"/>
    </source>
</evidence>
<dbReference type="SUPFAM" id="SSF103657">
    <property type="entry name" value="BAR/IMD domain-like"/>
    <property type="match status" value="2"/>
</dbReference>
<keyword evidence="6 15" id="KW-0067">ATP-binding</keyword>
<evidence type="ECO:0000256" key="17">
    <source>
        <dbReference type="PROSITE-ProRule" id="PRU01077"/>
    </source>
</evidence>
<evidence type="ECO:0000256" key="5">
    <source>
        <dbReference type="ARBA" id="ARBA00022777"/>
    </source>
</evidence>
<dbReference type="InterPro" id="IPR008266">
    <property type="entry name" value="Tyr_kinase_AS"/>
</dbReference>
<dbReference type="Pfam" id="PF00611">
    <property type="entry name" value="FCH"/>
    <property type="match status" value="1"/>
</dbReference>
<dbReference type="PROSITE" id="PS50011">
    <property type="entry name" value="PROTEIN_KINASE_DOM"/>
    <property type="match status" value="1"/>
</dbReference>
<dbReference type="OrthoDB" id="546826at2759"/>
<dbReference type="InterPro" id="IPR027267">
    <property type="entry name" value="AH/BAR_dom_sf"/>
</dbReference>
<evidence type="ECO:0000256" key="1">
    <source>
        <dbReference type="ARBA" id="ARBA00011903"/>
    </source>
</evidence>
<feature type="active site" description="Proton acceptor" evidence="14">
    <location>
        <position position="747"/>
    </location>
</feature>
<reference evidence="24" key="1">
    <citation type="journal article" date="2021" name="Evol. Appl.">
        <title>The genome of the Pyrenean desman and the effects of bottlenecks and inbreeding on the genomic landscape of an endangered species.</title>
        <authorList>
            <person name="Escoda L."/>
            <person name="Castresana J."/>
        </authorList>
    </citation>
    <scope>NUCLEOTIDE SEQUENCE</scope>
    <source>
        <strain evidence="24">IBE-C5619</strain>
    </source>
</reference>
<keyword evidence="25" id="KW-1185">Reference proteome</keyword>
<dbReference type="PROSITE" id="PS50001">
    <property type="entry name" value="SH2"/>
    <property type="match status" value="1"/>
</dbReference>
<accession>A0A8J6ACL9</accession>
<dbReference type="EMBL" id="JAGFMF010011680">
    <property type="protein sequence ID" value="KAG8516342.1"/>
    <property type="molecule type" value="Genomic_DNA"/>
</dbReference>
<feature type="domain" description="F-BAR" evidence="23">
    <location>
        <begin position="43"/>
        <end position="324"/>
    </location>
</feature>
<dbReference type="PRINTS" id="PR00401">
    <property type="entry name" value="SH2DOMAIN"/>
</dbReference>
<evidence type="ECO:0000256" key="9">
    <source>
        <dbReference type="ARBA" id="ARBA00051245"/>
    </source>
</evidence>
<evidence type="ECO:0000256" key="3">
    <source>
        <dbReference type="ARBA" id="ARBA00022679"/>
    </source>
</evidence>
<feature type="domain" description="Protein kinase" evidence="22">
    <location>
        <begin position="625"/>
        <end position="886"/>
    </location>
</feature>
<dbReference type="InterPro" id="IPR001245">
    <property type="entry name" value="Ser-Thr/Tyr_kinase_cat_dom"/>
</dbReference>
<dbReference type="InterPro" id="IPR000980">
    <property type="entry name" value="SH2"/>
</dbReference>
<evidence type="ECO:0000259" key="21">
    <source>
        <dbReference type="PROSITE" id="PS50001"/>
    </source>
</evidence>
<dbReference type="InterPro" id="IPR031160">
    <property type="entry name" value="F_BAR_dom"/>
</dbReference>
<keyword evidence="2" id="KW-0597">Phosphoprotein</keyword>
<dbReference type="PROSITE" id="PS00107">
    <property type="entry name" value="PROTEIN_KINASE_ATP"/>
    <property type="match status" value="1"/>
</dbReference>
<dbReference type="AlphaFoldDB" id="A0A8J6ACL9"/>
<comment type="caution">
    <text evidence="24">The sequence shown here is derived from an EMBL/GenBank/DDBJ whole genome shotgun (WGS) entry which is preliminary data.</text>
</comment>
<dbReference type="Gene3D" id="3.30.505.10">
    <property type="entry name" value="SH2 domain"/>
    <property type="match status" value="1"/>
</dbReference>
<dbReference type="SUPFAM" id="SSF55550">
    <property type="entry name" value="SH2 domain"/>
    <property type="match status" value="1"/>
</dbReference>
<dbReference type="FunFam" id="1.10.287.160:FF:000006">
    <property type="entry name" value="Tyrosine-protein kinase"/>
    <property type="match status" value="1"/>
</dbReference>
<feature type="region of interest" description="Disordered" evidence="20">
    <location>
        <begin position="1"/>
        <end position="40"/>
    </location>
</feature>
<dbReference type="SMART" id="SM00252">
    <property type="entry name" value="SH2"/>
    <property type="match status" value="1"/>
</dbReference>
<dbReference type="PRINTS" id="PR00109">
    <property type="entry name" value="TYRKINASE"/>
</dbReference>
<dbReference type="Gene3D" id="1.10.287.160">
    <property type="entry name" value="HR1 repeat"/>
    <property type="match status" value="1"/>
</dbReference>
<dbReference type="GO" id="GO:0004715">
    <property type="term" value="F:non-membrane spanning protein tyrosine kinase activity"/>
    <property type="evidence" value="ECO:0007669"/>
    <property type="project" value="UniProtKB-EC"/>
</dbReference>
<evidence type="ECO:0000256" key="15">
    <source>
        <dbReference type="PIRSR" id="PIRSR000632-2"/>
    </source>
</evidence>
<keyword evidence="3" id="KW-0808">Transferase</keyword>
<dbReference type="GO" id="GO:0005524">
    <property type="term" value="F:ATP binding"/>
    <property type="evidence" value="ECO:0007669"/>
    <property type="project" value="UniProtKB-UniRule"/>
</dbReference>
<dbReference type="InterPro" id="IPR020635">
    <property type="entry name" value="Tyr_kinase_cat_dom"/>
</dbReference>
<dbReference type="InterPro" id="IPR011009">
    <property type="entry name" value="Kinase-like_dom_sf"/>
</dbReference>
<dbReference type="InterPro" id="IPR050198">
    <property type="entry name" value="Non-receptor_tyrosine_kinases"/>
</dbReference>
<dbReference type="SMART" id="SM00219">
    <property type="entry name" value="TyrKc"/>
    <property type="match status" value="1"/>
</dbReference>
<dbReference type="InterPro" id="IPR036860">
    <property type="entry name" value="SH2_dom_sf"/>
</dbReference>
<comment type="catalytic activity">
    <reaction evidence="9">
        <text>L-tyrosyl-[protein] + ATP = O-phospho-L-tyrosyl-[protein] + ADP + H(+)</text>
        <dbReference type="Rhea" id="RHEA:10596"/>
        <dbReference type="Rhea" id="RHEA-COMP:10136"/>
        <dbReference type="Rhea" id="RHEA-COMP:20101"/>
        <dbReference type="ChEBI" id="CHEBI:15378"/>
        <dbReference type="ChEBI" id="CHEBI:30616"/>
        <dbReference type="ChEBI" id="CHEBI:46858"/>
        <dbReference type="ChEBI" id="CHEBI:61978"/>
        <dbReference type="ChEBI" id="CHEBI:456216"/>
        <dbReference type="EC" id="2.7.10.2"/>
    </reaction>
</comment>
<dbReference type="PIRSF" id="PIRSF000632">
    <property type="entry name" value="TyrPK_fps"/>
    <property type="match status" value="1"/>
</dbReference>
<evidence type="ECO:0000256" key="8">
    <source>
        <dbReference type="ARBA" id="ARBA00023137"/>
    </source>
</evidence>
<keyword evidence="8" id="KW-0829">Tyrosine-protein kinase</keyword>
<evidence type="ECO:0000313" key="24">
    <source>
        <dbReference type="EMBL" id="KAG8516342.1"/>
    </source>
</evidence>
<name>A0A8J6ACL9_GALPY</name>
<evidence type="ECO:0000259" key="23">
    <source>
        <dbReference type="PROSITE" id="PS51741"/>
    </source>
</evidence>
<dbReference type="Gene3D" id="3.30.200.20">
    <property type="entry name" value="Phosphorylase Kinase, domain 1"/>
    <property type="match status" value="1"/>
</dbReference>
<dbReference type="InterPro" id="IPR035849">
    <property type="entry name" value="Fes/Fps/Fer_SH2"/>
</dbReference>
<keyword evidence="16" id="KW-0727">SH2 domain</keyword>
<dbReference type="CDD" id="cd10361">
    <property type="entry name" value="SH2_Fps_family"/>
    <property type="match status" value="1"/>
</dbReference>
<dbReference type="Pfam" id="PF07714">
    <property type="entry name" value="PK_Tyr_Ser-Thr"/>
    <property type="match status" value="1"/>
</dbReference>
<dbReference type="InterPro" id="IPR016250">
    <property type="entry name" value="Tyr-prot_kinase_Fes/Fps"/>
</dbReference>
<keyword evidence="7 17" id="KW-0175">Coiled coil</keyword>
<keyword evidence="4 15" id="KW-0547">Nucleotide-binding</keyword>
<dbReference type="InterPro" id="IPR017441">
    <property type="entry name" value="Protein_kinase_ATP_BS"/>
</dbReference>
<dbReference type="Gene3D" id="1.20.1270.60">
    <property type="entry name" value="Arfaptin homology (AH) domain/BAR domain"/>
    <property type="match status" value="1"/>
</dbReference>
<feature type="binding site" evidence="15">
    <location>
        <begin position="631"/>
        <end position="639"/>
    </location>
    <ligand>
        <name>ATP</name>
        <dbReference type="ChEBI" id="CHEBI:30616"/>
    </ligand>
</feature>
<dbReference type="FunFam" id="3.30.200.20:FF:000089">
    <property type="entry name" value="Tyrosine-protein kinase"/>
    <property type="match status" value="1"/>
</dbReference>
<dbReference type="InterPro" id="IPR000719">
    <property type="entry name" value="Prot_kinase_dom"/>
</dbReference>
<evidence type="ECO:0000256" key="10">
    <source>
        <dbReference type="ARBA" id="ARBA00058669"/>
    </source>
</evidence>
<evidence type="ECO:0000256" key="18">
    <source>
        <dbReference type="PROSITE-ProRule" id="PRU10141"/>
    </source>
</evidence>
<evidence type="ECO:0000259" key="22">
    <source>
        <dbReference type="PROSITE" id="PS50011"/>
    </source>
</evidence>
<protein>
    <recommendedName>
        <fullName evidence="12">Tyrosine-protein kinase Fes/Fps</fullName>
        <ecNumber evidence="1">2.7.10.2</ecNumber>
    </recommendedName>
    <alternativeName>
        <fullName evidence="13">Proto-oncogene c-Fes</fullName>
    </alternativeName>
</protein>
<feature type="binding site" evidence="15 18">
    <location>
        <position position="654"/>
    </location>
    <ligand>
        <name>ATP</name>
        <dbReference type="ChEBI" id="CHEBI:30616"/>
    </ligand>
</feature>
<evidence type="ECO:0000256" key="4">
    <source>
        <dbReference type="ARBA" id="ARBA00022741"/>
    </source>
</evidence>
<dbReference type="FunFam" id="1.10.510.10:FF:000212">
    <property type="entry name" value="Tyrosine-protein kinase"/>
    <property type="match status" value="1"/>
</dbReference>
<feature type="domain" description="SH2" evidence="21">
    <location>
        <begin position="524"/>
        <end position="613"/>
    </location>
</feature>
<feature type="region of interest" description="Disordered" evidence="20">
    <location>
        <begin position="175"/>
        <end position="198"/>
    </location>
</feature>
<dbReference type="PROSITE" id="PS00109">
    <property type="entry name" value="PROTEIN_KINASE_TYR"/>
    <property type="match status" value="1"/>
</dbReference>
<dbReference type="EC" id="2.7.10.2" evidence="1"/>
<dbReference type="PROSITE" id="PS51741">
    <property type="entry name" value="F_BAR"/>
    <property type="match status" value="1"/>
</dbReference>
<dbReference type="SUPFAM" id="SSF56112">
    <property type="entry name" value="Protein kinase-like (PK-like)"/>
    <property type="match status" value="1"/>
</dbReference>
<evidence type="ECO:0000256" key="12">
    <source>
        <dbReference type="ARBA" id="ARBA00070220"/>
    </source>
</evidence>
<dbReference type="Gene3D" id="1.10.510.10">
    <property type="entry name" value="Transferase(Phosphotransferase) domain 1"/>
    <property type="match status" value="1"/>
</dbReference>
<dbReference type="Pfam" id="PF00017">
    <property type="entry name" value="SH2"/>
    <property type="match status" value="1"/>
</dbReference>
<keyword evidence="5 24" id="KW-0418">Kinase</keyword>
<dbReference type="FunFam" id="3.30.505.10:FF:000020">
    <property type="entry name" value="Tyrosine-protein kinase"/>
    <property type="match status" value="1"/>
</dbReference>
<evidence type="ECO:0000256" key="20">
    <source>
        <dbReference type="SAM" id="MobiDB-lite"/>
    </source>
</evidence>
<gene>
    <name evidence="24" type="ORF">J0S82_016076</name>
</gene>
<dbReference type="InterPro" id="IPR001060">
    <property type="entry name" value="FCH_dom"/>
</dbReference>
<comment type="function">
    <text evidence="10">Tyrosine-protein kinase that acts downstream of cell surface receptors and plays a role in the regulation of the actin cytoskeleton, microtubule assembly, cell attachment and cell spreading. Plays a role in FCER1 (high affinity immunoglobulin epsilon receptor)-mediated signaling in mast cells. Acts down-stream of the activated FCER1 receptor and the mast/stem cell growth factor receptor KIT. Plays a role in the regulation of mast cell degranulation. Plays a role in the regulation of cell differentiation and promotes neurite outgrowth in response to NGF signaling. Plays a role in cell scattering and cell migration in response to HGF-induced activation of EZR. Phosphorylates BCR and down-regulates BCR kinase activity. Phosphorylates HCLS1/HS1, PECAM1, STAT3 and TRIM28.</text>
</comment>